<organism evidence="5 6">
    <name type="scientific">Dillenia turbinata</name>
    <dbReference type="NCBI Taxonomy" id="194707"/>
    <lineage>
        <taxon>Eukaryota</taxon>
        <taxon>Viridiplantae</taxon>
        <taxon>Streptophyta</taxon>
        <taxon>Embryophyta</taxon>
        <taxon>Tracheophyta</taxon>
        <taxon>Spermatophyta</taxon>
        <taxon>Magnoliopsida</taxon>
        <taxon>eudicotyledons</taxon>
        <taxon>Gunneridae</taxon>
        <taxon>Pentapetalae</taxon>
        <taxon>Dilleniales</taxon>
        <taxon>Dilleniaceae</taxon>
        <taxon>Dillenia</taxon>
    </lineage>
</organism>
<evidence type="ECO:0000256" key="2">
    <source>
        <dbReference type="PROSITE-ProRule" id="PRU00117"/>
    </source>
</evidence>
<dbReference type="SMART" id="SM00322">
    <property type="entry name" value="KH"/>
    <property type="match status" value="4"/>
</dbReference>
<sequence length="686" mass="73769">MALSLAPSKRPHDRGMTEANGRGKWLKSAGSHSLNQQVKISPGSILFRVLCPASKIGGVIGKGGTTISQIRRETGAKVRVEDTIPGCDERVIVLIGSDKEMETCNDKSKDDNESTIGSEEGDKAKEHGENTEDGGSAPKEEVPCEKGTSPVQKALQLVFDRMVEGEGEEDEEAEDGSKSSSKVLRLLVLPNQVGLLLGKAGSVIKQMSAESGAQIRILPRDRLPPCASPSDGLVQISGMLDAVRKALQSISQKILENPSQDHDASLSTLPGLFSQSIGEALPRNEVFLPPNYPVPIQGRHVVAGPRDSTDYRPIGHALVPKFYDSVVPGRLKASHEILAFRLLCEAERVGSVIGKGGVIVKSLENETGCEINVLDGPSDSEDRVIVVSGPAYPDDRLSAVQDAVLRVHTRIVRAIPDGKDKTATARLIVSSNQIGCLLGKGGAIITEMRKSTGAYIRIAGKDQVPGISSENEELVQMNGEFEAVQEALLQITTRLRNHFFRDAFPSVNNTSNPAFPDQGPPFPSYMGRRELSPPGMRSNLAPSFHKFDAVNGLPPRGSFLPHDDRPAFSHDDSHRLAVPRYISERPPSSALWGLQGSAEGGGLRGLSEYAGIPQRRPTGFGGGQPAIITNTTVEVVVPCSVVPVLEREDGRCLKEVRKSDFSSHGVGFAGNNAITYDETRFMVKEM</sequence>
<protein>
    <submittedName>
        <fullName evidence="5">K Homology domain, type 1</fullName>
    </submittedName>
</protein>
<accession>A0AAN8VSI5</accession>
<evidence type="ECO:0000256" key="3">
    <source>
        <dbReference type="SAM" id="MobiDB-lite"/>
    </source>
</evidence>
<feature type="region of interest" description="Disordered" evidence="3">
    <location>
        <begin position="1"/>
        <end position="34"/>
    </location>
</feature>
<feature type="domain" description="K Homology" evidence="4">
    <location>
        <begin position="421"/>
        <end position="496"/>
    </location>
</feature>
<gene>
    <name evidence="5" type="ORF">RJ641_029844</name>
</gene>
<dbReference type="Pfam" id="PF00013">
    <property type="entry name" value="KH_1"/>
    <property type="match status" value="4"/>
</dbReference>
<dbReference type="Gene3D" id="3.30.1370.10">
    <property type="entry name" value="K Homology domain, type 1"/>
    <property type="match status" value="4"/>
</dbReference>
<dbReference type="PROSITE" id="PS50084">
    <property type="entry name" value="KH_TYPE_1"/>
    <property type="match status" value="4"/>
</dbReference>
<name>A0AAN8VSI5_9MAGN</name>
<dbReference type="GO" id="GO:0003723">
    <property type="term" value="F:RNA binding"/>
    <property type="evidence" value="ECO:0007669"/>
    <property type="project" value="UniProtKB-UniRule"/>
</dbReference>
<feature type="domain" description="K Homology" evidence="4">
    <location>
        <begin position="43"/>
        <end position="117"/>
    </location>
</feature>
<keyword evidence="2" id="KW-0694">RNA-binding</keyword>
<feature type="domain" description="K Homology" evidence="4">
    <location>
        <begin position="336"/>
        <end position="409"/>
    </location>
</feature>
<dbReference type="InterPro" id="IPR036612">
    <property type="entry name" value="KH_dom_type_1_sf"/>
</dbReference>
<dbReference type="EMBL" id="JBAMMX010000005">
    <property type="protein sequence ID" value="KAK6940313.1"/>
    <property type="molecule type" value="Genomic_DNA"/>
</dbReference>
<keyword evidence="1" id="KW-0677">Repeat</keyword>
<dbReference type="PANTHER" id="PTHR10288">
    <property type="entry name" value="KH DOMAIN CONTAINING RNA BINDING PROTEIN"/>
    <property type="match status" value="1"/>
</dbReference>
<proteinExistence type="predicted"/>
<evidence type="ECO:0000259" key="4">
    <source>
        <dbReference type="SMART" id="SM00322"/>
    </source>
</evidence>
<feature type="compositionally biased region" description="Basic and acidic residues" evidence="3">
    <location>
        <begin position="120"/>
        <end position="130"/>
    </location>
</feature>
<evidence type="ECO:0000313" key="6">
    <source>
        <dbReference type="Proteomes" id="UP001370490"/>
    </source>
</evidence>
<dbReference type="CDD" id="cd22460">
    <property type="entry name" value="KH-I_PEPPER_rpt2_like"/>
    <property type="match status" value="2"/>
</dbReference>
<evidence type="ECO:0000313" key="5">
    <source>
        <dbReference type="EMBL" id="KAK6940313.1"/>
    </source>
</evidence>
<feature type="non-terminal residue" evidence="5">
    <location>
        <position position="686"/>
    </location>
</feature>
<dbReference type="InterPro" id="IPR004088">
    <property type="entry name" value="KH_dom_type_1"/>
</dbReference>
<evidence type="ECO:0000256" key="1">
    <source>
        <dbReference type="ARBA" id="ARBA00022737"/>
    </source>
</evidence>
<comment type="caution">
    <text evidence="5">The sequence shown here is derived from an EMBL/GenBank/DDBJ whole genome shotgun (WGS) entry which is preliminary data.</text>
</comment>
<feature type="domain" description="K Homology" evidence="4">
    <location>
        <begin position="180"/>
        <end position="255"/>
    </location>
</feature>
<dbReference type="Proteomes" id="UP001370490">
    <property type="component" value="Unassembled WGS sequence"/>
</dbReference>
<keyword evidence="6" id="KW-1185">Reference proteome</keyword>
<dbReference type="SUPFAM" id="SSF54791">
    <property type="entry name" value="Eukaryotic type KH-domain (KH-domain type I)"/>
    <property type="match status" value="4"/>
</dbReference>
<feature type="region of interest" description="Disordered" evidence="3">
    <location>
        <begin position="102"/>
        <end position="149"/>
    </location>
</feature>
<reference evidence="5 6" key="1">
    <citation type="submission" date="2023-12" db="EMBL/GenBank/DDBJ databases">
        <title>A high-quality genome assembly for Dillenia turbinata (Dilleniales).</title>
        <authorList>
            <person name="Chanderbali A."/>
        </authorList>
    </citation>
    <scope>NUCLEOTIDE SEQUENCE [LARGE SCALE GENOMIC DNA]</scope>
    <source>
        <strain evidence="5">LSX21</strain>
        <tissue evidence="5">Leaf</tissue>
    </source>
</reference>
<feature type="compositionally biased region" description="Basic and acidic residues" evidence="3">
    <location>
        <begin position="102"/>
        <end position="112"/>
    </location>
</feature>
<dbReference type="CDD" id="cd22459">
    <property type="entry name" value="KH-I_PEPPER_rpt1_like"/>
    <property type="match status" value="1"/>
</dbReference>
<dbReference type="AlphaFoldDB" id="A0AAN8VSI5"/>
<dbReference type="InterPro" id="IPR004087">
    <property type="entry name" value="KH_dom"/>
</dbReference>